<dbReference type="EMBL" id="GDJX01006506">
    <property type="protein sequence ID" value="JAT61430.1"/>
    <property type="molecule type" value="Transcribed_RNA"/>
</dbReference>
<evidence type="ECO:0000259" key="3">
    <source>
        <dbReference type="Pfam" id="PF14432"/>
    </source>
</evidence>
<dbReference type="InterPro" id="IPR002885">
    <property type="entry name" value="PPR_rpt"/>
</dbReference>
<dbReference type="InterPro" id="IPR011990">
    <property type="entry name" value="TPR-like_helical_dom_sf"/>
</dbReference>
<feature type="repeat" description="PPR" evidence="2">
    <location>
        <begin position="11"/>
        <end position="45"/>
    </location>
</feature>
<dbReference type="SUPFAM" id="SSF48452">
    <property type="entry name" value="TPR-like"/>
    <property type="match status" value="1"/>
</dbReference>
<accession>A0A1D1Z3F0</accession>
<proteinExistence type="predicted"/>
<dbReference type="GO" id="GO:0003723">
    <property type="term" value="F:RNA binding"/>
    <property type="evidence" value="ECO:0007669"/>
    <property type="project" value="InterPro"/>
</dbReference>
<gene>
    <name evidence="4" type="primary">PCMP-H41_7</name>
    <name evidence="4" type="ORF">g.29926</name>
</gene>
<evidence type="ECO:0000256" key="2">
    <source>
        <dbReference type="PROSITE-ProRule" id="PRU00708"/>
    </source>
</evidence>
<dbReference type="Pfam" id="PF14432">
    <property type="entry name" value="DYW_deaminase"/>
    <property type="match status" value="1"/>
</dbReference>
<dbReference type="NCBIfam" id="TIGR00756">
    <property type="entry name" value="PPR"/>
    <property type="match status" value="4"/>
</dbReference>
<dbReference type="GO" id="GO:0008270">
    <property type="term" value="F:zinc ion binding"/>
    <property type="evidence" value="ECO:0007669"/>
    <property type="project" value="InterPro"/>
</dbReference>
<feature type="repeat" description="PPR" evidence="2">
    <location>
        <begin position="81"/>
        <end position="111"/>
    </location>
</feature>
<dbReference type="PANTHER" id="PTHR47926">
    <property type="entry name" value="PENTATRICOPEPTIDE REPEAT-CONTAINING PROTEIN"/>
    <property type="match status" value="1"/>
</dbReference>
<feature type="repeat" description="PPR" evidence="2">
    <location>
        <begin position="113"/>
        <end position="147"/>
    </location>
</feature>
<dbReference type="Pfam" id="PF20431">
    <property type="entry name" value="E_motif"/>
    <property type="match status" value="1"/>
</dbReference>
<dbReference type="InterPro" id="IPR046848">
    <property type="entry name" value="E_motif"/>
</dbReference>
<evidence type="ECO:0000313" key="4">
    <source>
        <dbReference type="EMBL" id="JAT61430.1"/>
    </source>
</evidence>
<dbReference type="FunFam" id="1.25.40.10:FF:000144">
    <property type="entry name" value="Pentatricopeptide repeat-containing protein, mitochondrial"/>
    <property type="match status" value="1"/>
</dbReference>
<dbReference type="Pfam" id="PF01535">
    <property type="entry name" value="PPR"/>
    <property type="match status" value="2"/>
</dbReference>
<name>A0A1D1Z3F0_9ARAE</name>
<dbReference type="PROSITE" id="PS51375">
    <property type="entry name" value="PPR"/>
    <property type="match status" value="3"/>
</dbReference>
<dbReference type="GO" id="GO:0009451">
    <property type="term" value="P:RNA modification"/>
    <property type="evidence" value="ECO:0007669"/>
    <property type="project" value="InterPro"/>
</dbReference>
<sequence>MELFGRATNRDVVTWNVITMGWVQNGMFEEACTCFWAMRREGTLPDEASFSTALHASAGSGALGRGVSIHDQIIKAGFMNNPCVGSSLITMYAKCGDVDDAHRVFQEMEGFRNVVSWTAMIDAYQQHGRGSQVIELFDKMLGEGLVPDYITYVCVLSACSHGGLVDEGFKYFNLMSEAHGMTPGYEHFACIVDMLGRAGCLSEARAFIDEMPLEPDASIWGALLGACRNYGNLEMGKEAAYKLFEMEPHNSGNYVLLFNMYTRHGKLEEAEEVRRLMGLHMVRKETSCSWIDVKNRTHVFKVHDRSHDRTDEIYRMLGTLEDLVKKKGYVAEAQSRIDGVEEYREHNLWYHSERLALAFGLISLPPDAPIRIKKNLRTCGDCHTVMKSVSEIFKRVIVVRDTNRFHQFTNGSCSCGDYW</sequence>
<dbReference type="InterPro" id="IPR046960">
    <property type="entry name" value="PPR_At4g14850-like_plant"/>
</dbReference>
<dbReference type="Gene3D" id="1.25.40.10">
    <property type="entry name" value="Tetratricopeptide repeat domain"/>
    <property type="match status" value="2"/>
</dbReference>
<dbReference type="PANTHER" id="PTHR47926:SF418">
    <property type="entry name" value="(WILD MALAYSIAN BANANA) HYPOTHETICAL PROTEIN"/>
    <property type="match status" value="1"/>
</dbReference>
<dbReference type="InterPro" id="IPR032867">
    <property type="entry name" value="DYW_dom"/>
</dbReference>
<protein>
    <submittedName>
        <fullName evidence="4">Pentatricopeptide repeat-containing protein At2g22070</fullName>
    </submittedName>
</protein>
<evidence type="ECO:0000256" key="1">
    <source>
        <dbReference type="ARBA" id="ARBA00022737"/>
    </source>
</evidence>
<feature type="domain" description="DYW" evidence="3">
    <location>
        <begin position="328"/>
        <end position="419"/>
    </location>
</feature>
<dbReference type="Pfam" id="PF13041">
    <property type="entry name" value="PPR_2"/>
    <property type="match status" value="2"/>
</dbReference>
<dbReference type="AlphaFoldDB" id="A0A1D1Z3F0"/>
<keyword evidence="1" id="KW-0677">Repeat</keyword>
<reference evidence="4" key="1">
    <citation type="submission" date="2015-07" db="EMBL/GenBank/DDBJ databases">
        <title>Transcriptome Assembly of Anthurium amnicola.</title>
        <authorList>
            <person name="Suzuki J."/>
        </authorList>
    </citation>
    <scope>NUCLEOTIDE SEQUENCE</scope>
</reference>
<organism evidence="4">
    <name type="scientific">Anthurium amnicola</name>
    <dbReference type="NCBI Taxonomy" id="1678845"/>
    <lineage>
        <taxon>Eukaryota</taxon>
        <taxon>Viridiplantae</taxon>
        <taxon>Streptophyta</taxon>
        <taxon>Embryophyta</taxon>
        <taxon>Tracheophyta</taxon>
        <taxon>Spermatophyta</taxon>
        <taxon>Magnoliopsida</taxon>
        <taxon>Liliopsida</taxon>
        <taxon>Araceae</taxon>
        <taxon>Pothoideae</taxon>
        <taxon>Potheae</taxon>
        <taxon>Anthurium</taxon>
    </lineage>
</organism>
<dbReference type="FunFam" id="1.25.40.10:FF:000366">
    <property type="entry name" value="Pentatricopeptide (PPR) repeat-containing protein"/>
    <property type="match status" value="1"/>
</dbReference>